<reference evidence="5" key="1">
    <citation type="submission" date="2021-11" db="EMBL/GenBank/DDBJ databases">
        <title>Cultivation dependent microbiological survey of springs from the worlds oldest radium mine currently devoted to the extraction of radon-saturated water.</title>
        <authorList>
            <person name="Kapinusova G."/>
            <person name="Smrhova T."/>
            <person name="Strejcek M."/>
            <person name="Suman J."/>
            <person name="Jani K."/>
            <person name="Pajer P."/>
            <person name="Uhlik O."/>
        </authorList>
    </citation>
    <scope>NUCLEOTIDE SEQUENCE [LARGE SCALE GENOMIC DNA]</scope>
    <source>
        <strain evidence="5">J379</strain>
    </source>
</reference>
<dbReference type="Proteomes" id="UP001058860">
    <property type="component" value="Chromosome"/>
</dbReference>
<dbReference type="PANTHER" id="PTHR36842:SF1">
    <property type="entry name" value="PROTEIN TOLB"/>
    <property type="match status" value="1"/>
</dbReference>
<feature type="region of interest" description="Disordered" evidence="2">
    <location>
        <begin position="589"/>
        <end position="686"/>
    </location>
</feature>
<name>A0ABY5PP50_9ACTN</name>
<dbReference type="EMBL" id="CP088295">
    <property type="protein sequence ID" value="UUY06170.1"/>
    <property type="molecule type" value="Genomic_DNA"/>
</dbReference>
<feature type="compositionally biased region" description="Basic and acidic residues" evidence="2">
    <location>
        <begin position="653"/>
        <end position="664"/>
    </location>
</feature>
<feature type="compositionally biased region" description="Polar residues" evidence="2">
    <location>
        <begin position="675"/>
        <end position="686"/>
    </location>
</feature>
<keyword evidence="3" id="KW-0732">Signal</keyword>
<evidence type="ECO:0000256" key="1">
    <source>
        <dbReference type="ARBA" id="ARBA00009820"/>
    </source>
</evidence>
<sequence>MRRISLTMLAVCALLVAAPAARAQDSLAPKGALPHWLPTKKWVYEHWLPFDEGRLYRLLEADRKAIWRHLRDDAAHDLEQLARRRGYSAERLASALVAPRAGEVSAATLRTLRARAYRVLTQGHMSQHILFHSLHQRTIPLAAPRLFGTSSVEEYLKLRRAELSPLQIGRQHGRTRTQMQRDIVAALRATNAEGVRTGMITRKQARILLDRQLRQVPRWLGQSRYNGPPQTGKKGARSIPLLPPGDFANNPSISADGDTVVFDAYRAKIPEAKRFGEISVVSYEVGAGRLLPISHPLAPSGPLAPRSAYNSAVSGDGRTVIYEQAEGNLNFAKRYSEMQVFARTRPAVRAATRVSHPATRRVQRSRSAYNPSVSADGRFVAFEATDDGGGTKPSRNGVWVRDLARGTDRLVGEGSGGAIYEPRLVGDGSGLLVTAADAGSDGHTLVYLRGLAADRTTLISRATGQDGEAATADADQPAGSHDGGVVVFASSAPNLGARPGRARIFVRDVAAASTTAVSPRDGFAFDPAVSADGRFVAYALRRGASPRALVGLAARPRDRHDHLGERLRRRLQRRAGDLRRWHARGVHLDGREALGPQGGRPRRRVPLRPRGGHDDAAVHPRAPEGHGQRGGRRPAPDRRVPVPAGPVTAPTPGERHAQRPDRARSRVMSAAGTMPSRTIANVPSSS</sequence>
<evidence type="ECO:0000313" key="4">
    <source>
        <dbReference type="EMBL" id="UUY06170.1"/>
    </source>
</evidence>
<feature type="region of interest" description="Disordered" evidence="2">
    <location>
        <begin position="221"/>
        <end position="245"/>
    </location>
</feature>
<comment type="similarity">
    <text evidence="1">Belongs to the TolB family.</text>
</comment>
<protein>
    <submittedName>
        <fullName evidence="4">Uncharacterized protein</fullName>
    </submittedName>
</protein>
<feature type="compositionally biased region" description="Basic and acidic residues" evidence="2">
    <location>
        <begin position="611"/>
        <end position="627"/>
    </location>
</feature>
<dbReference type="Gene3D" id="2.120.10.30">
    <property type="entry name" value="TolB, C-terminal domain"/>
    <property type="match status" value="1"/>
</dbReference>
<keyword evidence="5" id="KW-1185">Reference proteome</keyword>
<dbReference type="RefSeq" id="WP_353866598.1">
    <property type="nucleotide sequence ID" value="NZ_CP088295.1"/>
</dbReference>
<feature type="signal peptide" evidence="3">
    <location>
        <begin position="1"/>
        <end position="23"/>
    </location>
</feature>
<gene>
    <name evidence="4" type="ORF">LRS13_11860</name>
</gene>
<dbReference type="InterPro" id="IPR011042">
    <property type="entry name" value="6-blade_b-propeller_TolB-like"/>
</dbReference>
<evidence type="ECO:0000256" key="2">
    <source>
        <dbReference type="SAM" id="MobiDB-lite"/>
    </source>
</evidence>
<dbReference type="InterPro" id="IPR011659">
    <property type="entry name" value="WD40"/>
</dbReference>
<organism evidence="4 5">
    <name type="scientific">Svornostia abyssi</name>
    <dbReference type="NCBI Taxonomy" id="2898438"/>
    <lineage>
        <taxon>Bacteria</taxon>
        <taxon>Bacillati</taxon>
        <taxon>Actinomycetota</taxon>
        <taxon>Thermoleophilia</taxon>
        <taxon>Solirubrobacterales</taxon>
        <taxon>Baekduiaceae</taxon>
        <taxon>Svornostia</taxon>
    </lineage>
</organism>
<dbReference type="Pfam" id="PF07676">
    <property type="entry name" value="PD40"/>
    <property type="match status" value="1"/>
</dbReference>
<evidence type="ECO:0000256" key="3">
    <source>
        <dbReference type="SAM" id="SignalP"/>
    </source>
</evidence>
<feature type="chain" id="PRO_5045975491" evidence="3">
    <location>
        <begin position="24"/>
        <end position="686"/>
    </location>
</feature>
<dbReference type="PANTHER" id="PTHR36842">
    <property type="entry name" value="PROTEIN TOLB HOMOLOG"/>
    <property type="match status" value="1"/>
</dbReference>
<proteinExistence type="inferred from homology"/>
<evidence type="ECO:0000313" key="5">
    <source>
        <dbReference type="Proteomes" id="UP001058860"/>
    </source>
</evidence>
<accession>A0ABY5PP50</accession>
<dbReference type="SUPFAM" id="SSF82171">
    <property type="entry name" value="DPP6 N-terminal domain-like"/>
    <property type="match status" value="1"/>
</dbReference>
<feature type="compositionally biased region" description="Low complexity" evidence="2">
    <location>
        <begin position="641"/>
        <end position="652"/>
    </location>
</feature>